<dbReference type="NCBIfam" id="TIGR03358">
    <property type="entry name" value="VI_chp_5"/>
    <property type="match status" value="1"/>
</dbReference>
<keyword evidence="2" id="KW-1185">Reference proteome</keyword>
<proteinExistence type="predicted"/>
<dbReference type="PANTHER" id="PTHR35850:SF1">
    <property type="entry name" value="TYPE VI SECRETION SYSTEM SHEATH PROTEIN TSSB1"/>
    <property type="match status" value="1"/>
</dbReference>
<accession>A0A2S9QK67</accession>
<reference evidence="1 2" key="1">
    <citation type="submission" date="2018-02" db="EMBL/GenBank/DDBJ databases">
        <title>Whole genome sequencing of endophytic bacterium.</title>
        <authorList>
            <person name="Eedara R."/>
            <person name="Podile A.R."/>
        </authorList>
    </citation>
    <scope>NUCLEOTIDE SEQUENCE [LARGE SCALE GENOMIC DNA]</scope>
    <source>
        <strain evidence="1 2">RP1T</strain>
    </source>
</reference>
<gene>
    <name evidence="1" type="primary">tssB</name>
    <name evidence="1" type="ORF">C5L14_03205</name>
</gene>
<organism evidence="1 2">
    <name type="scientific">Labrys okinawensis</name>
    <dbReference type="NCBI Taxonomy" id="346911"/>
    <lineage>
        <taxon>Bacteria</taxon>
        <taxon>Pseudomonadati</taxon>
        <taxon>Pseudomonadota</taxon>
        <taxon>Alphaproteobacteria</taxon>
        <taxon>Hyphomicrobiales</taxon>
        <taxon>Xanthobacteraceae</taxon>
        <taxon>Labrys</taxon>
    </lineage>
</organism>
<dbReference type="PIRSF" id="PIRSF028301">
    <property type="entry name" value="UCP028301"/>
    <property type="match status" value="1"/>
</dbReference>
<dbReference type="Proteomes" id="UP000237682">
    <property type="component" value="Unassembled WGS sequence"/>
</dbReference>
<dbReference type="InterPro" id="IPR008312">
    <property type="entry name" value="T6SS_TssB1"/>
</dbReference>
<evidence type="ECO:0000313" key="1">
    <source>
        <dbReference type="EMBL" id="PRH89722.1"/>
    </source>
</evidence>
<dbReference type="Pfam" id="PF05591">
    <property type="entry name" value="T6SS_VipA"/>
    <property type="match status" value="1"/>
</dbReference>
<dbReference type="EMBL" id="PUEJ01000001">
    <property type="protein sequence ID" value="PRH89722.1"/>
    <property type="molecule type" value="Genomic_DNA"/>
</dbReference>
<dbReference type="AlphaFoldDB" id="A0A2S9QK67"/>
<sequence>MMADSGQKFIKRNRPPRVQIQYEDPYNAEKLVEIPFVMAVMSDLSGNASEVEKAPIAERKYLDIDMDNFDDRMKAIKPGVSFKVTNRLGDAKGDEKMSVKLSFEKMSDFNPAQVVRNIPALAKLLKAREQLANLQRYMDGKVAAEDQIKALLKDPELMRLLKDNSEQAKPEEA</sequence>
<evidence type="ECO:0000313" key="2">
    <source>
        <dbReference type="Proteomes" id="UP000237682"/>
    </source>
</evidence>
<dbReference type="OrthoDB" id="9789942at2"/>
<name>A0A2S9QK67_9HYPH</name>
<protein>
    <submittedName>
        <fullName evidence="1">Type VI secretion system contractile sheath small subunit</fullName>
    </submittedName>
</protein>
<dbReference type="PANTHER" id="PTHR35850">
    <property type="entry name" value="CYTOPLASMIC PROTEIN-RELATED"/>
    <property type="match status" value="1"/>
</dbReference>
<comment type="caution">
    <text evidence="1">The sequence shown here is derived from an EMBL/GenBank/DDBJ whole genome shotgun (WGS) entry which is preliminary data.</text>
</comment>